<evidence type="ECO:0000256" key="1">
    <source>
        <dbReference type="ARBA" id="ARBA00022801"/>
    </source>
</evidence>
<dbReference type="EMBL" id="BAEE01000065">
    <property type="protein sequence ID" value="GAB11248.1"/>
    <property type="molecule type" value="Genomic_DNA"/>
</dbReference>
<reference evidence="3 4" key="1">
    <citation type="submission" date="2011-11" db="EMBL/GenBank/DDBJ databases">
        <title>Whole genome shotgun sequence of Gordonia araii NBRC 100433.</title>
        <authorList>
            <person name="Yoshida Y."/>
            <person name="Hosoyama A."/>
            <person name="Tsuchikane K."/>
            <person name="Katsumata H."/>
            <person name="Yamazaki S."/>
            <person name="Fujita N."/>
        </authorList>
    </citation>
    <scope>NUCLEOTIDE SEQUENCE [LARGE SCALE GENOMIC DNA]</scope>
    <source>
        <strain evidence="3 4">NBRC 100433</strain>
    </source>
</reference>
<dbReference type="InterPro" id="IPR000639">
    <property type="entry name" value="Epox_hydrolase-like"/>
</dbReference>
<dbReference type="PRINTS" id="PR00412">
    <property type="entry name" value="EPOXHYDRLASE"/>
</dbReference>
<gene>
    <name evidence="3" type="ORF">GOARA_065_00420</name>
</gene>
<dbReference type="PRINTS" id="PR00111">
    <property type="entry name" value="ABHYDROLASE"/>
</dbReference>
<dbReference type="InterPro" id="IPR029058">
    <property type="entry name" value="AB_hydrolase_fold"/>
</dbReference>
<protein>
    <submittedName>
        <fullName evidence="3">Putative epoxide hydrolase</fullName>
    </submittedName>
</protein>
<keyword evidence="4" id="KW-1185">Reference proteome</keyword>
<comment type="caution">
    <text evidence="3">The sequence shown here is derived from an EMBL/GenBank/DDBJ whole genome shotgun (WGS) entry which is preliminary data.</text>
</comment>
<dbReference type="Gene3D" id="3.40.50.1820">
    <property type="entry name" value="alpha/beta hydrolase"/>
    <property type="match status" value="1"/>
</dbReference>
<evidence type="ECO:0000313" key="3">
    <source>
        <dbReference type="EMBL" id="GAB11248.1"/>
    </source>
</evidence>
<keyword evidence="1 3" id="KW-0378">Hydrolase</keyword>
<name>G7H5X3_9ACTN</name>
<dbReference type="PANTHER" id="PTHR43329">
    <property type="entry name" value="EPOXIDE HYDROLASE"/>
    <property type="match status" value="1"/>
</dbReference>
<dbReference type="AlphaFoldDB" id="G7H5X3"/>
<dbReference type="InterPro" id="IPR000073">
    <property type="entry name" value="AB_hydrolase_1"/>
</dbReference>
<accession>G7H5X3</accession>
<evidence type="ECO:0000313" key="4">
    <source>
        <dbReference type="Proteomes" id="UP000035088"/>
    </source>
</evidence>
<proteinExistence type="predicted"/>
<dbReference type="GO" id="GO:0016787">
    <property type="term" value="F:hydrolase activity"/>
    <property type="evidence" value="ECO:0007669"/>
    <property type="project" value="UniProtKB-KW"/>
</dbReference>
<dbReference type="Proteomes" id="UP000035088">
    <property type="component" value="Unassembled WGS sequence"/>
</dbReference>
<organism evidence="3 4">
    <name type="scientific">Gordonia araii NBRC 100433</name>
    <dbReference type="NCBI Taxonomy" id="1073574"/>
    <lineage>
        <taxon>Bacteria</taxon>
        <taxon>Bacillati</taxon>
        <taxon>Actinomycetota</taxon>
        <taxon>Actinomycetes</taxon>
        <taxon>Mycobacteriales</taxon>
        <taxon>Gordoniaceae</taxon>
        <taxon>Gordonia</taxon>
    </lineage>
</organism>
<dbReference type="SUPFAM" id="SSF53474">
    <property type="entry name" value="alpha/beta-Hydrolases"/>
    <property type="match status" value="1"/>
</dbReference>
<dbReference type="STRING" id="1073574.GOARA_065_00420"/>
<dbReference type="RefSeq" id="WP_007323323.1">
    <property type="nucleotide sequence ID" value="NZ_BAEE01000065.1"/>
</dbReference>
<evidence type="ECO:0000259" key="2">
    <source>
        <dbReference type="Pfam" id="PF00561"/>
    </source>
</evidence>
<feature type="domain" description="AB hydrolase-1" evidence="2">
    <location>
        <begin position="24"/>
        <end position="260"/>
    </location>
</feature>
<dbReference type="Pfam" id="PF00561">
    <property type="entry name" value="Abhydrolase_1"/>
    <property type="match status" value="1"/>
</dbReference>
<sequence length="278" mass="30196">MKRITSFENEGLTFDVTDSGRGEAIVLLHGFPQRASSWDKVAPLLQDRGYRTVAPDQRGYSPGARPKGRKAYSLPHLASDAAALIDQVGGPVHLVGHDWGAAVAWAVAANYPDKVKSLTAVSVGHPLAFVKSMGKSNQILRSWYMLAFQIPRAPEAILATTNALAVKSMTRMGMTPEMIERFRREIVDTGALRGGLGWYRALPLAPPNYVGRVSAPTTMVWSDDDAALDITQAVDSERYVDGPFEFIQLNGVSHWIPEERPEELAAAIVARATSASIA</sequence>